<organism evidence="1">
    <name type="scientific">Dulem virus 33</name>
    <dbReference type="NCBI Taxonomy" id="3145751"/>
    <lineage>
        <taxon>Viruses</taxon>
        <taxon>Duplodnaviria</taxon>
        <taxon>Heunggongvirae</taxon>
        <taxon>Uroviricota</taxon>
        <taxon>Caudoviricetes</taxon>
    </lineage>
</organism>
<accession>A0AAU8B5Q7</accession>
<sequence>MLTLTPHNCIKCNIAKSFKFSNIFLFYSVLFGNS</sequence>
<evidence type="ECO:0000313" key="1">
    <source>
        <dbReference type="EMBL" id="XCD07574.1"/>
    </source>
</evidence>
<dbReference type="EMBL" id="PP511792">
    <property type="protein sequence ID" value="XCD07574.1"/>
    <property type="molecule type" value="Genomic_DNA"/>
</dbReference>
<proteinExistence type="predicted"/>
<protein>
    <submittedName>
        <fullName evidence="1">Uncharacterized protein</fullName>
    </submittedName>
</protein>
<reference evidence="1" key="1">
    <citation type="submission" date="2024-03" db="EMBL/GenBank/DDBJ databases">
        <title>Diverse circular DNA viruses in blood, oral, and fecal samples of captive lemurs.</title>
        <authorList>
            <person name="Paietta E.N."/>
            <person name="Kraberger S."/>
            <person name="Lund M.C."/>
            <person name="Custer J.M."/>
            <person name="Vargas K.M."/>
            <person name="Ehmke E.E."/>
            <person name="Yoder A.D."/>
            <person name="Varsani A."/>
        </authorList>
    </citation>
    <scope>NUCLEOTIDE SEQUENCE</scope>
    <source>
        <strain evidence="1">Duke_28FS_2</strain>
    </source>
</reference>
<name>A0AAU8B5Q7_9CAUD</name>